<dbReference type="Pfam" id="PF10888">
    <property type="entry name" value="DUF2742"/>
    <property type="match status" value="1"/>
</dbReference>
<evidence type="ECO:0000313" key="2">
    <source>
        <dbReference type="Proteomes" id="UP000284557"/>
    </source>
</evidence>
<organism evidence="1 2">
    <name type="scientific">Mycobacteroides abscessus</name>
    <dbReference type="NCBI Taxonomy" id="36809"/>
    <lineage>
        <taxon>Bacteria</taxon>
        <taxon>Bacillati</taxon>
        <taxon>Actinomycetota</taxon>
        <taxon>Actinomycetes</taxon>
        <taxon>Mycobacteriales</taxon>
        <taxon>Mycobacteriaceae</taxon>
        <taxon>Mycobacteroides</taxon>
    </lineage>
</organism>
<dbReference type="AlphaFoldDB" id="A0ABD7HJE5"/>
<sequence>MTSGMDADPGPTRAGCSSSLQVSWWDTHVFVSALVAQLDEPLPAAGSPAWCALAGGDPRKLLALAVAGEHWVLRTETAQAAMADASRAVSAAADWAKISQEIRRRNDFYAARPWLKRASTHTQPKRTSGIAQEPVP</sequence>
<dbReference type="RefSeq" id="WP_100521934.1">
    <property type="nucleotide sequence ID" value="NZ_QXAD01000001.1"/>
</dbReference>
<accession>A0ABD7HJE5</accession>
<dbReference type="Proteomes" id="UP000284557">
    <property type="component" value="Unassembled WGS sequence"/>
</dbReference>
<gene>
    <name evidence="1" type="ORF">D2E76_21005</name>
</gene>
<dbReference type="InterPro" id="IPR024384">
    <property type="entry name" value="DUF2742"/>
</dbReference>
<name>A0ABD7HJE5_9MYCO</name>
<comment type="caution">
    <text evidence="1">The sequence shown here is derived from an EMBL/GenBank/DDBJ whole genome shotgun (WGS) entry which is preliminary data.</text>
</comment>
<evidence type="ECO:0000313" key="1">
    <source>
        <dbReference type="EMBL" id="RIT33871.1"/>
    </source>
</evidence>
<protein>
    <submittedName>
        <fullName evidence="1">DUF2742 domain-containing protein</fullName>
    </submittedName>
</protein>
<dbReference type="EMBL" id="QXBN01000018">
    <property type="protein sequence ID" value="RIT33871.1"/>
    <property type="molecule type" value="Genomic_DNA"/>
</dbReference>
<proteinExistence type="predicted"/>
<reference evidence="1 2" key="1">
    <citation type="submission" date="2018-08" db="EMBL/GenBank/DDBJ databases">
        <title>Linezolid Resistance in Mycobacterium abscessus: MIC Distribution and Comprehensive Investigation of Resistance Mechanisms.</title>
        <authorList>
            <person name="Ye M."/>
            <person name="Xu L."/>
            <person name="Zou Y."/>
            <person name="Li B."/>
            <person name="Guo Q."/>
            <person name="Zhang Y."/>
            <person name="Zhan M."/>
            <person name="Xu B."/>
            <person name="Yu F."/>
            <person name="Zhang Z."/>
            <person name="Chu H."/>
        </authorList>
    </citation>
    <scope>NUCLEOTIDE SEQUENCE [LARGE SCALE GENOMIC DNA]</scope>
    <source>
        <strain evidence="1 2">G143</strain>
    </source>
</reference>